<evidence type="ECO:0000313" key="3">
    <source>
        <dbReference type="Proteomes" id="UP000065521"/>
    </source>
</evidence>
<dbReference type="PANTHER" id="PTHR42912:SF94">
    <property type="entry name" value="METHYLTRANSFERASE TYPE 11 DOMAIN-CONTAINING PROTEIN"/>
    <property type="match status" value="1"/>
</dbReference>
<reference evidence="2 3" key="1">
    <citation type="submission" date="2015-11" db="EMBL/GenBank/DDBJ databases">
        <title>Expanding the genomic diversity of Burkholderia species for the development of highly accurate diagnostics.</title>
        <authorList>
            <person name="Sahl J."/>
            <person name="Keim P."/>
            <person name="Wagner D."/>
        </authorList>
    </citation>
    <scope>NUCLEOTIDE SEQUENCE [LARGE SCALE GENOMIC DNA]</scope>
    <source>
        <strain evidence="2 3">RF32-BP4</strain>
    </source>
</reference>
<dbReference type="InterPro" id="IPR029063">
    <property type="entry name" value="SAM-dependent_MTases_sf"/>
</dbReference>
<dbReference type="CDD" id="cd02440">
    <property type="entry name" value="AdoMet_MTases"/>
    <property type="match status" value="1"/>
</dbReference>
<sequence length="197" mass="21336">MDRITIDAYDTAAQAFADEWRDQPAPVDMYALLTQHFAPGGRTADIGCGAGRDVAWLNANGFPAVGYDASPGLLEQARTRHPHLRFFDAALPALDGIDDASFDNILCETVIMHLPPDDIGDACSRLLAILKPGGALYLSWRVSEGESRRDASGRLYASFDAALVTAAMRNATIVSDTETVNQSSGKRVRRLIVRRAS</sequence>
<dbReference type="AlphaFoldDB" id="A0A102LFR3"/>
<dbReference type="Pfam" id="PF13649">
    <property type="entry name" value="Methyltransf_25"/>
    <property type="match status" value="1"/>
</dbReference>
<dbReference type="Proteomes" id="UP000065521">
    <property type="component" value="Unassembled WGS sequence"/>
</dbReference>
<comment type="caution">
    <text evidence="2">The sequence shown here is derived from an EMBL/GenBank/DDBJ whole genome shotgun (WGS) entry which is preliminary data.</text>
</comment>
<dbReference type="Gene3D" id="3.40.50.150">
    <property type="entry name" value="Vaccinia Virus protein VP39"/>
    <property type="match status" value="1"/>
</dbReference>
<proteinExistence type="predicted"/>
<dbReference type="PANTHER" id="PTHR42912">
    <property type="entry name" value="METHYLTRANSFERASE"/>
    <property type="match status" value="1"/>
</dbReference>
<organism evidence="2 3">
    <name type="scientific">Burkholderia ubonensis</name>
    <dbReference type="NCBI Taxonomy" id="101571"/>
    <lineage>
        <taxon>Bacteria</taxon>
        <taxon>Pseudomonadati</taxon>
        <taxon>Pseudomonadota</taxon>
        <taxon>Betaproteobacteria</taxon>
        <taxon>Burkholderiales</taxon>
        <taxon>Burkholderiaceae</taxon>
        <taxon>Burkholderia</taxon>
        <taxon>Burkholderia cepacia complex</taxon>
    </lineage>
</organism>
<evidence type="ECO:0000313" key="2">
    <source>
        <dbReference type="EMBL" id="KUZ88003.1"/>
    </source>
</evidence>
<dbReference type="GO" id="GO:0008168">
    <property type="term" value="F:methyltransferase activity"/>
    <property type="evidence" value="ECO:0007669"/>
    <property type="project" value="UniProtKB-KW"/>
</dbReference>
<feature type="domain" description="Methyltransferase" evidence="1">
    <location>
        <begin position="45"/>
        <end position="134"/>
    </location>
</feature>
<dbReference type="EMBL" id="LOTN01000038">
    <property type="protein sequence ID" value="KUZ88003.1"/>
    <property type="molecule type" value="Genomic_DNA"/>
</dbReference>
<accession>A0A102LFR3</accession>
<dbReference type="RefSeq" id="WP_059610517.1">
    <property type="nucleotide sequence ID" value="NZ_LOTK01000041.1"/>
</dbReference>
<dbReference type="InterPro" id="IPR050508">
    <property type="entry name" value="Methyltransf_Superfamily"/>
</dbReference>
<dbReference type="InterPro" id="IPR041698">
    <property type="entry name" value="Methyltransf_25"/>
</dbReference>
<evidence type="ECO:0000259" key="1">
    <source>
        <dbReference type="Pfam" id="PF13649"/>
    </source>
</evidence>
<protein>
    <submittedName>
        <fullName evidence="2">SAM-dependent methyltransferase</fullName>
    </submittedName>
</protein>
<keyword evidence="2" id="KW-0489">Methyltransferase</keyword>
<gene>
    <name evidence="2" type="ORF">WI38_20175</name>
</gene>
<dbReference type="GO" id="GO:0032259">
    <property type="term" value="P:methylation"/>
    <property type="evidence" value="ECO:0007669"/>
    <property type="project" value="UniProtKB-KW"/>
</dbReference>
<name>A0A102LFR3_9BURK</name>
<dbReference type="SUPFAM" id="SSF53335">
    <property type="entry name" value="S-adenosyl-L-methionine-dependent methyltransferases"/>
    <property type="match status" value="1"/>
</dbReference>
<keyword evidence="2" id="KW-0808">Transferase</keyword>